<evidence type="ECO:0008006" key="3">
    <source>
        <dbReference type="Google" id="ProtNLM"/>
    </source>
</evidence>
<comment type="caution">
    <text evidence="2">The sequence shown here is derived from an EMBL/GenBank/DDBJ whole genome shotgun (WGS) entry which is preliminary data.</text>
</comment>
<feature type="transmembrane region" description="Helical" evidence="1">
    <location>
        <begin position="99"/>
        <end position="117"/>
    </location>
</feature>
<evidence type="ECO:0000256" key="1">
    <source>
        <dbReference type="SAM" id="Phobius"/>
    </source>
</evidence>
<organism evidence="2">
    <name type="scientific">Caldilinea aerophila</name>
    <dbReference type="NCBI Taxonomy" id="133453"/>
    <lineage>
        <taxon>Bacteria</taxon>
        <taxon>Bacillati</taxon>
        <taxon>Chloroflexota</taxon>
        <taxon>Caldilineae</taxon>
        <taxon>Caldilineales</taxon>
        <taxon>Caldilineaceae</taxon>
        <taxon>Caldilinea</taxon>
    </lineage>
</organism>
<protein>
    <recommendedName>
        <fullName evidence="3">TIGR04086 family membrane protein</fullName>
    </recommendedName>
</protein>
<feature type="transmembrane region" description="Helical" evidence="1">
    <location>
        <begin position="76"/>
        <end position="93"/>
    </location>
</feature>
<dbReference type="AlphaFoldDB" id="A0A7C1FUH6"/>
<feature type="transmembrane region" description="Helical" evidence="1">
    <location>
        <begin position="21"/>
        <end position="39"/>
    </location>
</feature>
<keyword evidence="1" id="KW-1133">Transmembrane helix</keyword>
<proteinExistence type="predicted"/>
<sequence>MSRRSRRAAADQPKPQLRWEAALFAFATNMLLVTVLTGFVQTMSLPVEFEVLATVGGPLLAGVLTAFYARYRGGMHAFLGGMLSILPLTFFIFQGNWQPALYAGAFCTMGGALTEVVQRRFQRPDNS</sequence>
<feature type="transmembrane region" description="Helical" evidence="1">
    <location>
        <begin position="51"/>
        <end position="69"/>
    </location>
</feature>
<evidence type="ECO:0000313" key="2">
    <source>
        <dbReference type="EMBL" id="HDX31831.1"/>
    </source>
</evidence>
<name>A0A7C1FUH6_9CHLR</name>
<accession>A0A7C1FUH6</accession>
<keyword evidence="1" id="KW-0472">Membrane</keyword>
<reference evidence="2" key="1">
    <citation type="journal article" date="2020" name="mSystems">
        <title>Genome- and Community-Level Interaction Insights into Carbon Utilization and Element Cycling Functions of Hydrothermarchaeota in Hydrothermal Sediment.</title>
        <authorList>
            <person name="Zhou Z."/>
            <person name="Liu Y."/>
            <person name="Xu W."/>
            <person name="Pan J."/>
            <person name="Luo Z.H."/>
            <person name="Li M."/>
        </authorList>
    </citation>
    <scope>NUCLEOTIDE SEQUENCE [LARGE SCALE GENOMIC DNA]</scope>
    <source>
        <strain evidence="2">SpSt-289</strain>
    </source>
</reference>
<keyword evidence="1" id="KW-0812">Transmembrane</keyword>
<gene>
    <name evidence="2" type="ORF">ENQ20_10125</name>
</gene>
<dbReference type="EMBL" id="DSMG01000100">
    <property type="protein sequence ID" value="HDX31831.1"/>
    <property type="molecule type" value="Genomic_DNA"/>
</dbReference>